<keyword evidence="3" id="KW-1003">Cell membrane</keyword>
<feature type="transmembrane region" description="Helical" evidence="7">
    <location>
        <begin position="71"/>
        <end position="92"/>
    </location>
</feature>
<reference evidence="9 10" key="1">
    <citation type="submission" date="2016-02" db="EMBL/GenBank/DDBJ databases">
        <title>Complete Genome of H5569, the type strain of the newly described species Haematospirillium jordaniae.</title>
        <authorList>
            <person name="Nicholson A.C."/>
            <person name="Humrighouse B.W."/>
            <person name="Loparov V."/>
            <person name="McQuiston J.R."/>
        </authorList>
    </citation>
    <scope>NUCLEOTIDE SEQUENCE [LARGE SCALE GENOMIC DNA]</scope>
    <source>
        <strain evidence="9 10">H5569</strain>
        <plasmid evidence="10">Plasmid unnamed 2</plasmid>
    </source>
</reference>
<protein>
    <recommendedName>
        <fullName evidence="8">ABC3 transporter permease C-terminal domain-containing protein</fullName>
    </recommendedName>
</protein>
<keyword evidence="10" id="KW-1185">Reference proteome</keyword>
<keyword evidence="9" id="KW-0614">Plasmid</keyword>
<evidence type="ECO:0000256" key="5">
    <source>
        <dbReference type="ARBA" id="ARBA00022989"/>
    </source>
</evidence>
<evidence type="ECO:0000256" key="2">
    <source>
        <dbReference type="ARBA" id="ARBA00005236"/>
    </source>
</evidence>
<evidence type="ECO:0000313" key="10">
    <source>
        <dbReference type="Proteomes" id="UP000076066"/>
    </source>
</evidence>
<geneLocation type="plasmid" evidence="9 10">
    <name>unnamed 2</name>
</geneLocation>
<keyword evidence="4 7" id="KW-0812">Transmembrane</keyword>
<organism evidence="9 10">
    <name type="scientific">Haematospirillum jordaniae</name>
    <dbReference type="NCBI Taxonomy" id="1549855"/>
    <lineage>
        <taxon>Bacteria</taxon>
        <taxon>Pseudomonadati</taxon>
        <taxon>Pseudomonadota</taxon>
        <taxon>Alphaproteobacteria</taxon>
        <taxon>Rhodospirillales</taxon>
        <taxon>Novispirillaceae</taxon>
        <taxon>Haematospirillum</taxon>
    </lineage>
</organism>
<dbReference type="KEGG" id="hjo:AY555_11060"/>
<dbReference type="GeneID" id="53317683"/>
<dbReference type="PANTHER" id="PTHR30489:SF0">
    <property type="entry name" value="LIPOPROTEIN-RELEASING SYSTEM TRANSMEMBRANE PROTEIN LOLE"/>
    <property type="match status" value="1"/>
</dbReference>
<comment type="subcellular location">
    <subcellularLocation>
        <location evidence="1">Cell membrane</location>
        <topology evidence="1">Multi-pass membrane protein</topology>
    </subcellularLocation>
</comment>
<dbReference type="EMBL" id="CP014527">
    <property type="protein sequence ID" value="AMW35898.1"/>
    <property type="molecule type" value="Genomic_DNA"/>
</dbReference>
<dbReference type="RefSeq" id="WP_167798494.1">
    <property type="nucleotide sequence ID" value="NZ_CP014527.1"/>
</dbReference>
<sequence length="104" mass="10933">MRAIGQTRAGIVKMFICEGALIGLIGGLLGLSVGVLLVWGINQTGGILVPAPPGMSSGYTALIKLSSEACLYAFVTAWMASTLSSFYPAWLASRIDIIKALHYT</sequence>
<evidence type="ECO:0000256" key="3">
    <source>
        <dbReference type="ARBA" id="ARBA00022475"/>
    </source>
</evidence>
<evidence type="ECO:0000256" key="4">
    <source>
        <dbReference type="ARBA" id="ARBA00022692"/>
    </source>
</evidence>
<name>A0A145VRR3_9PROT</name>
<dbReference type="PANTHER" id="PTHR30489">
    <property type="entry name" value="LIPOPROTEIN-RELEASING SYSTEM TRANSMEMBRANE PROTEIN LOLE"/>
    <property type="match status" value="1"/>
</dbReference>
<evidence type="ECO:0000313" key="9">
    <source>
        <dbReference type="EMBL" id="AMW35898.1"/>
    </source>
</evidence>
<evidence type="ECO:0000256" key="7">
    <source>
        <dbReference type="SAM" id="Phobius"/>
    </source>
</evidence>
<gene>
    <name evidence="9" type="ORF">AY555_11060</name>
</gene>
<keyword evidence="6 7" id="KW-0472">Membrane</keyword>
<dbReference type="GO" id="GO:0098797">
    <property type="term" value="C:plasma membrane protein complex"/>
    <property type="evidence" value="ECO:0007669"/>
    <property type="project" value="TreeGrafter"/>
</dbReference>
<evidence type="ECO:0000256" key="6">
    <source>
        <dbReference type="ARBA" id="ARBA00023136"/>
    </source>
</evidence>
<dbReference type="Pfam" id="PF02687">
    <property type="entry name" value="FtsX"/>
    <property type="match status" value="1"/>
</dbReference>
<proteinExistence type="inferred from homology"/>
<dbReference type="GO" id="GO:0044874">
    <property type="term" value="P:lipoprotein localization to outer membrane"/>
    <property type="evidence" value="ECO:0007669"/>
    <property type="project" value="TreeGrafter"/>
</dbReference>
<dbReference type="AlphaFoldDB" id="A0A145VRR3"/>
<evidence type="ECO:0000256" key="1">
    <source>
        <dbReference type="ARBA" id="ARBA00004651"/>
    </source>
</evidence>
<keyword evidence="5 7" id="KW-1133">Transmembrane helix</keyword>
<evidence type="ECO:0000259" key="8">
    <source>
        <dbReference type="Pfam" id="PF02687"/>
    </source>
</evidence>
<dbReference type="Proteomes" id="UP000076066">
    <property type="component" value="Plasmid unnamed 2"/>
</dbReference>
<dbReference type="InterPro" id="IPR051447">
    <property type="entry name" value="Lipoprotein-release_system"/>
</dbReference>
<dbReference type="InterPro" id="IPR003838">
    <property type="entry name" value="ABC3_permease_C"/>
</dbReference>
<feature type="domain" description="ABC3 transporter permease C-terminal" evidence="8">
    <location>
        <begin position="1"/>
        <end position="96"/>
    </location>
</feature>
<accession>A0A145VRR3</accession>
<comment type="similarity">
    <text evidence="2">Belongs to the ABC-4 integral membrane protein family. LolC/E subfamily.</text>
</comment>
<feature type="transmembrane region" description="Helical" evidence="7">
    <location>
        <begin position="21"/>
        <end position="41"/>
    </location>
</feature>